<dbReference type="InterPro" id="IPR058031">
    <property type="entry name" value="AAA_lid_NorR"/>
</dbReference>
<dbReference type="Pfam" id="PF02954">
    <property type="entry name" value="HTH_8"/>
    <property type="match status" value="1"/>
</dbReference>
<keyword evidence="2" id="KW-0067">ATP-binding</keyword>
<dbReference type="InterPro" id="IPR027417">
    <property type="entry name" value="P-loop_NTPase"/>
</dbReference>
<comment type="caution">
    <text evidence="7">The sequence shown here is derived from an EMBL/GenBank/DDBJ whole genome shotgun (WGS) entry which is preliminary data.</text>
</comment>
<dbReference type="PANTHER" id="PTHR32071:SF117">
    <property type="entry name" value="PTS-DEPENDENT DIHYDROXYACETONE KINASE OPERON REGULATORY PROTEIN-RELATED"/>
    <property type="match status" value="1"/>
</dbReference>
<gene>
    <name evidence="7" type="primary">vnfA_4</name>
    <name evidence="7" type="ORF">GALL_477200</name>
</gene>
<organism evidence="7">
    <name type="scientific">mine drainage metagenome</name>
    <dbReference type="NCBI Taxonomy" id="410659"/>
    <lineage>
        <taxon>unclassified sequences</taxon>
        <taxon>metagenomes</taxon>
        <taxon>ecological metagenomes</taxon>
    </lineage>
</organism>
<keyword evidence="1" id="KW-0547">Nucleotide-binding</keyword>
<evidence type="ECO:0000256" key="3">
    <source>
        <dbReference type="ARBA" id="ARBA00023015"/>
    </source>
</evidence>
<accession>A0A1J5PGB5</accession>
<dbReference type="InterPro" id="IPR009057">
    <property type="entry name" value="Homeodomain-like_sf"/>
</dbReference>
<dbReference type="InterPro" id="IPR025944">
    <property type="entry name" value="Sigma_54_int_dom_CS"/>
</dbReference>
<dbReference type="Gene3D" id="1.10.8.60">
    <property type="match status" value="1"/>
</dbReference>
<feature type="domain" description="Sigma-54 factor interaction" evidence="6">
    <location>
        <begin position="34"/>
        <end position="262"/>
    </location>
</feature>
<dbReference type="PRINTS" id="PR01590">
    <property type="entry name" value="HTHFIS"/>
</dbReference>
<dbReference type="SUPFAM" id="SSF46689">
    <property type="entry name" value="Homeodomain-like"/>
    <property type="match status" value="1"/>
</dbReference>
<dbReference type="Pfam" id="PF25601">
    <property type="entry name" value="AAA_lid_14"/>
    <property type="match status" value="1"/>
</dbReference>
<dbReference type="CDD" id="cd00009">
    <property type="entry name" value="AAA"/>
    <property type="match status" value="1"/>
</dbReference>
<sequence length="381" mass="41669">MCTDRAAAVCENVKMSGLHIPMDFSTAPEGAGVLLGESAPMRVLRDQIRRVARTDTTVLVLGESGTGKELVARSLHDWSHRAPRPFVAVNCGAIPGELMESELFGHERGAFTGALSVRKGRFELAGRGTLFLDEIAEMSPPQQVKILRVLQERSFERVGGSEALASQARIVAATHRDLEQQIGLGRFREDLYYRLNVFPVQVPPLRQRGDDILQLAEHTLQRLEGQGLGRVRLGDGVPQALLAYAWPGNVRELQNLMERLLILHAGSIVRLADLPPKLQANRGTATEVELPSTGAEAAEAGPDDEGLQALLGALSEPDTSPVLPAEGLDLRAYLECIERSLIEQALERSKKVIAHAAQHLGLRRTTLVEKIRKYGLCTESR</sequence>
<evidence type="ECO:0000256" key="5">
    <source>
        <dbReference type="ARBA" id="ARBA00023163"/>
    </source>
</evidence>
<name>A0A1J5PGB5_9ZZZZ</name>
<evidence type="ECO:0000259" key="6">
    <source>
        <dbReference type="PROSITE" id="PS50045"/>
    </source>
</evidence>
<evidence type="ECO:0000256" key="4">
    <source>
        <dbReference type="ARBA" id="ARBA00023125"/>
    </source>
</evidence>
<proteinExistence type="predicted"/>
<dbReference type="InterPro" id="IPR002197">
    <property type="entry name" value="HTH_Fis"/>
</dbReference>
<dbReference type="PROSITE" id="PS00675">
    <property type="entry name" value="SIGMA54_INTERACT_1"/>
    <property type="match status" value="1"/>
</dbReference>
<dbReference type="InterPro" id="IPR003593">
    <property type="entry name" value="AAA+_ATPase"/>
</dbReference>
<keyword evidence="3" id="KW-0805">Transcription regulation</keyword>
<protein>
    <submittedName>
        <fullName evidence="7">Nitrogen fixation protein VnfA</fullName>
    </submittedName>
</protein>
<dbReference type="SMART" id="SM00382">
    <property type="entry name" value="AAA"/>
    <property type="match status" value="1"/>
</dbReference>
<dbReference type="FunFam" id="3.40.50.300:FF:000006">
    <property type="entry name" value="DNA-binding transcriptional regulator NtrC"/>
    <property type="match status" value="1"/>
</dbReference>
<dbReference type="Pfam" id="PF00158">
    <property type="entry name" value="Sigma54_activat"/>
    <property type="match status" value="1"/>
</dbReference>
<evidence type="ECO:0000313" key="7">
    <source>
        <dbReference type="EMBL" id="OIQ70665.1"/>
    </source>
</evidence>
<reference evidence="7" key="1">
    <citation type="submission" date="2016-10" db="EMBL/GenBank/DDBJ databases">
        <title>Sequence of Gallionella enrichment culture.</title>
        <authorList>
            <person name="Poehlein A."/>
            <person name="Muehling M."/>
            <person name="Daniel R."/>
        </authorList>
    </citation>
    <scope>NUCLEOTIDE SEQUENCE</scope>
</reference>
<dbReference type="PANTHER" id="PTHR32071">
    <property type="entry name" value="TRANSCRIPTIONAL REGULATORY PROTEIN"/>
    <property type="match status" value="1"/>
</dbReference>
<dbReference type="InterPro" id="IPR002078">
    <property type="entry name" value="Sigma_54_int"/>
</dbReference>
<dbReference type="SUPFAM" id="SSF52540">
    <property type="entry name" value="P-loop containing nucleoside triphosphate hydrolases"/>
    <property type="match status" value="1"/>
</dbReference>
<dbReference type="PROSITE" id="PS50045">
    <property type="entry name" value="SIGMA54_INTERACT_4"/>
    <property type="match status" value="1"/>
</dbReference>
<dbReference type="PROSITE" id="PS00688">
    <property type="entry name" value="SIGMA54_INTERACT_3"/>
    <property type="match status" value="1"/>
</dbReference>
<keyword evidence="5" id="KW-0804">Transcription</keyword>
<dbReference type="Gene3D" id="1.10.10.60">
    <property type="entry name" value="Homeodomain-like"/>
    <property type="match status" value="1"/>
</dbReference>
<dbReference type="GO" id="GO:0043565">
    <property type="term" value="F:sequence-specific DNA binding"/>
    <property type="evidence" value="ECO:0007669"/>
    <property type="project" value="InterPro"/>
</dbReference>
<dbReference type="GO" id="GO:0006355">
    <property type="term" value="P:regulation of DNA-templated transcription"/>
    <property type="evidence" value="ECO:0007669"/>
    <property type="project" value="InterPro"/>
</dbReference>
<dbReference type="AlphaFoldDB" id="A0A1J5PGB5"/>
<dbReference type="EMBL" id="MLJW01004090">
    <property type="protein sequence ID" value="OIQ70665.1"/>
    <property type="molecule type" value="Genomic_DNA"/>
</dbReference>
<dbReference type="Gene3D" id="3.40.50.300">
    <property type="entry name" value="P-loop containing nucleotide triphosphate hydrolases"/>
    <property type="match status" value="1"/>
</dbReference>
<dbReference type="GO" id="GO:0005524">
    <property type="term" value="F:ATP binding"/>
    <property type="evidence" value="ECO:0007669"/>
    <property type="project" value="UniProtKB-KW"/>
</dbReference>
<evidence type="ECO:0000256" key="2">
    <source>
        <dbReference type="ARBA" id="ARBA00022840"/>
    </source>
</evidence>
<keyword evidence="4" id="KW-0238">DNA-binding</keyword>
<dbReference type="InterPro" id="IPR025662">
    <property type="entry name" value="Sigma_54_int_dom_ATP-bd_1"/>
</dbReference>
<evidence type="ECO:0000256" key="1">
    <source>
        <dbReference type="ARBA" id="ARBA00022741"/>
    </source>
</evidence>